<protein>
    <submittedName>
        <fullName evidence="1">Uncharacterized protein</fullName>
    </submittedName>
</protein>
<accession>D2R177</accession>
<organism evidence="1 2">
    <name type="scientific">Pirellula staleyi (strain ATCC 27377 / DSM 6068 / ICPB 4128)</name>
    <name type="common">Pirella staleyi</name>
    <dbReference type="NCBI Taxonomy" id="530564"/>
    <lineage>
        <taxon>Bacteria</taxon>
        <taxon>Pseudomonadati</taxon>
        <taxon>Planctomycetota</taxon>
        <taxon>Planctomycetia</taxon>
        <taxon>Pirellulales</taxon>
        <taxon>Pirellulaceae</taxon>
        <taxon>Pirellula</taxon>
    </lineage>
</organism>
<evidence type="ECO:0000313" key="2">
    <source>
        <dbReference type="Proteomes" id="UP000001887"/>
    </source>
</evidence>
<name>D2R177_PIRSD</name>
<dbReference type="EMBL" id="CP001848">
    <property type="protein sequence ID" value="ADB18562.1"/>
    <property type="molecule type" value="Genomic_DNA"/>
</dbReference>
<dbReference type="AlphaFoldDB" id="D2R177"/>
<dbReference type="Proteomes" id="UP000001887">
    <property type="component" value="Chromosome"/>
</dbReference>
<reference evidence="1 2" key="1">
    <citation type="journal article" date="2009" name="Stand. Genomic Sci.">
        <title>Complete genome sequence of Pirellula staleyi type strain (ATCC 27377).</title>
        <authorList>
            <person name="Clum A."/>
            <person name="Tindall B.J."/>
            <person name="Sikorski J."/>
            <person name="Ivanova N."/>
            <person name="Mavrommatis K."/>
            <person name="Lucas S."/>
            <person name="Glavina del Rio T."/>
            <person name="Nolan M."/>
            <person name="Chen F."/>
            <person name="Tice H."/>
            <person name="Pitluck S."/>
            <person name="Cheng J.F."/>
            <person name="Chertkov O."/>
            <person name="Brettin T."/>
            <person name="Han C."/>
            <person name="Detter J.C."/>
            <person name="Kuske C."/>
            <person name="Bruce D."/>
            <person name="Goodwin L."/>
            <person name="Ovchinikova G."/>
            <person name="Pati A."/>
            <person name="Mikhailova N."/>
            <person name="Chen A."/>
            <person name="Palaniappan K."/>
            <person name="Land M."/>
            <person name="Hauser L."/>
            <person name="Chang Y.J."/>
            <person name="Jeffries C.D."/>
            <person name="Chain P."/>
            <person name="Rohde M."/>
            <person name="Goker M."/>
            <person name="Bristow J."/>
            <person name="Eisen J.A."/>
            <person name="Markowitz V."/>
            <person name="Hugenholtz P."/>
            <person name="Kyrpides N.C."/>
            <person name="Klenk H.P."/>
            <person name="Lapidus A."/>
        </authorList>
    </citation>
    <scope>NUCLEOTIDE SEQUENCE [LARGE SCALE GENOMIC DNA]</scope>
    <source>
        <strain evidence="2">ATCC 27377 / DSM 6068 / ICPB 4128</strain>
    </source>
</reference>
<sequence length="36" mass="3707">MALATPSGVENTIELALAASLTALRSTITAECLRAF</sequence>
<evidence type="ECO:0000313" key="1">
    <source>
        <dbReference type="EMBL" id="ADB18562.1"/>
    </source>
</evidence>
<dbReference type="HOGENOM" id="CLU_3357651_0_0_0"/>
<gene>
    <name evidence="1" type="ordered locus">Psta_3908</name>
</gene>
<dbReference type="KEGG" id="psl:Psta_3908"/>
<keyword evidence="2" id="KW-1185">Reference proteome</keyword>
<proteinExistence type="predicted"/>